<organism evidence="4 5">
    <name type="scientific">Geodia barretti</name>
    <name type="common">Barrett's horny sponge</name>
    <dbReference type="NCBI Taxonomy" id="519541"/>
    <lineage>
        <taxon>Eukaryota</taxon>
        <taxon>Metazoa</taxon>
        <taxon>Porifera</taxon>
        <taxon>Demospongiae</taxon>
        <taxon>Heteroscleromorpha</taxon>
        <taxon>Tetractinellida</taxon>
        <taxon>Astrophorina</taxon>
        <taxon>Geodiidae</taxon>
        <taxon>Geodia</taxon>
    </lineage>
</organism>
<accession>A0AA35SG12</accession>
<evidence type="ECO:0000313" key="5">
    <source>
        <dbReference type="Proteomes" id="UP001174909"/>
    </source>
</evidence>
<dbReference type="PANTHER" id="PTHR11347">
    <property type="entry name" value="CYCLIC NUCLEOTIDE PHOSPHODIESTERASE"/>
    <property type="match status" value="1"/>
</dbReference>
<dbReference type="GO" id="GO:0007165">
    <property type="term" value="P:signal transduction"/>
    <property type="evidence" value="ECO:0007669"/>
    <property type="project" value="InterPro"/>
</dbReference>
<keyword evidence="5" id="KW-1185">Reference proteome</keyword>
<dbReference type="EMBL" id="CASHTH010002361">
    <property type="protein sequence ID" value="CAI8028759.1"/>
    <property type="molecule type" value="Genomic_DNA"/>
</dbReference>
<dbReference type="PROSITE" id="PS51845">
    <property type="entry name" value="PDEASE_I_2"/>
    <property type="match status" value="1"/>
</dbReference>
<dbReference type="Gene3D" id="1.10.1300.10">
    <property type="entry name" value="3'5'-cyclic nucleotide phosphodiesterase, catalytic domain"/>
    <property type="match status" value="1"/>
</dbReference>
<evidence type="ECO:0000256" key="1">
    <source>
        <dbReference type="ARBA" id="ARBA00022723"/>
    </source>
</evidence>
<dbReference type="GO" id="GO:0004114">
    <property type="term" value="F:3',5'-cyclic-nucleotide phosphodiesterase activity"/>
    <property type="evidence" value="ECO:0007669"/>
    <property type="project" value="InterPro"/>
</dbReference>
<sequence length="99" mass="11376">MRVCVGTFVQEYKQVLDLMQSNILDTDIAAHLRKMNDIQQMGKDGYDATNSDHHKLMCSLLMTSCDISNTCKEWDTAKSIARVFFHSRRFGEGARRNTE</sequence>
<evidence type="ECO:0000256" key="2">
    <source>
        <dbReference type="ARBA" id="ARBA00022801"/>
    </source>
</evidence>
<dbReference type="Proteomes" id="UP001174909">
    <property type="component" value="Unassembled WGS sequence"/>
</dbReference>
<dbReference type="SUPFAM" id="SSF109604">
    <property type="entry name" value="HD-domain/PDEase-like"/>
    <property type="match status" value="1"/>
</dbReference>
<keyword evidence="2" id="KW-0378">Hydrolase</keyword>
<name>A0AA35SG12_GEOBA</name>
<protein>
    <submittedName>
        <fullName evidence="4">cGMP-dependent 3',5'-cyclic phosphodiesterase</fullName>
    </submittedName>
</protein>
<dbReference type="InterPro" id="IPR036971">
    <property type="entry name" value="PDEase_catalytic_dom_sf"/>
</dbReference>
<reference evidence="4" key="1">
    <citation type="submission" date="2023-03" db="EMBL/GenBank/DDBJ databases">
        <authorList>
            <person name="Steffen K."/>
            <person name="Cardenas P."/>
        </authorList>
    </citation>
    <scope>NUCLEOTIDE SEQUENCE</scope>
</reference>
<dbReference type="GO" id="GO:0046872">
    <property type="term" value="F:metal ion binding"/>
    <property type="evidence" value="ECO:0007669"/>
    <property type="project" value="UniProtKB-KW"/>
</dbReference>
<comment type="caution">
    <text evidence="4">The sequence shown here is derived from an EMBL/GenBank/DDBJ whole genome shotgun (WGS) entry which is preliminary data.</text>
</comment>
<evidence type="ECO:0000259" key="3">
    <source>
        <dbReference type="PROSITE" id="PS51845"/>
    </source>
</evidence>
<dbReference type="InterPro" id="IPR002073">
    <property type="entry name" value="PDEase_catalytic_dom"/>
</dbReference>
<dbReference type="Pfam" id="PF00233">
    <property type="entry name" value="PDEase_I"/>
    <property type="match status" value="1"/>
</dbReference>
<dbReference type="AlphaFoldDB" id="A0AA35SG12"/>
<keyword evidence="1" id="KW-0479">Metal-binding</keyword>
<proteinExistence type="predicted"/>
<gene>
    <name evidence="4" type="ORF">GBAR_LOCUS16351</name>
</gene>
<evidence type="ECO:0000313" key="4">
    <source>
        <dbReference type="EMBL" id="CAI8028759.1"/>
    </source>
</evidence>
<feature type="domain" description="PDEase" evidence="3">
    <location>
        <begin position="1"/>
        <end position="99"/>
    </location>
</feature>